<evidence type="ECO:0000313" key="4">
    <source>
        <dbReference type="Proteomes" id="UP000054988"/>
    </source>
</evidence>
<comment type="caution">
    <text evidence="3">The sequence shown here is derived from an EMBL/GenBank/DDBJ whole genome shotgun (WGS) entry which is preliminary data.</text>
</comment>
<dbReference type="EMBL" id="LATX01001882">
    <property type="protein sequence ID" value="KTB36763.1"/>
    <property type="molecule type" value="Genomic_DNA"/>
</dbReference>
<keyword evidence="1" id="KW-0175">Coiled coil</keyword>
<dbReference type="Proteomes" id="UP000054988">
    <property type="component" value="Unassembled WGS sequence"/>
</dbReference>
<gene>
    <name evidence="3" type="ORF">WG66_10622</name>
</gene>
<feature type="coiled-coil region" evidence="1">
    <location>
        <begin position="49"/>
        <end position="97"/>
    </location>
</feature>
<evidence type="ECO:0000256" key="1">
    <source>
        <dbReference type="SAM" id="Coils"/>
    </source>
</evidence>
<accession>A0A0W0FKB4</accession>
<feature type="compositionally biased region" description="Basic residues" evidence="2">
    <location>
        <begin position="166"/>
        <end position="178"/>
    </location>
</feature>
<protein>
    <submittedName>
        <fullName evidence="3">Uncharacterized protein</fullName>
    </submittedName>
</protein>
<sequence>MAAPAAGKSQIIDCSINAIRPSLEILVDALSNNYEDEIYKERQAHATEIASLRFELLKLQDRLAETQRQLQGANERIEGLQEDLHIANQKNASLSEEMEATSRLVLSTLKDGDRYRKKFEHAKQKVFLLKEQGKAATVMMKKAASLLKEDTDHHDTTSVAASSGSVHRRTSTKRRASMHNRAYSY</sequence>
<organism evidence="3 4">
    <name type="scientific">Moniliophthora roreri</name>
    <name type="common">Frosty pod rot fungus</name>
    <name type="synonym">Monilia roreri</name>
    <dbReference type="NCBI Taxonomy" id="221103"/>
    <lineage>
        <taxon>Eukaryota</taxon>
        <taxon>Fungi</taxon>
        <taxon>Dikarya</taxon>
        <taxon>Basidiomycota</taxon>
        <taxon>Agaricomycotina</taxon>
        <taxon>Agaricomycetes</taxon>
        <taxon>Agaricomycetidae</taxon>
        <taxon>Agaricales</taxon>
        <taxon>Marasmiineae</taxon>
        <taxon>Marasmiaceae</taxon>
        <taxon>Moniliophthora</taxon>
    </lineage>
</organism>
<evidence type="ECO:0000256" key="2">
    <source>
        <dbReference type="SAM" id="MobiDB-lite"/>
    </source>
</evidence>
<evidence type="ECO:0000313" key="3">
    <source>
        <dbReference type="EMBL" id="KTB36763.1"/>
    </source>
</evidence>
<name>A0A0W0FKB4_MONRR</name>
<proteinExistence type="predicted"/>
<dbReference type="AlphaFoldDB" id="A0A0W0FKB4"/>
<reference evidence="3 4" key="1">
    <citation type="submission" date="2015-12" db="EMBL/GenBank/DDBJ databases">
        <title>Draft genome sequence of Moniliophthora roreri, the causal agent of frosty pod rot of cacao.</title>
        <authorList>
            <person name="Aime M.C."/>
            <person name="Diaz-Valderrama J.R."/>
            <person name="Kijpornyongpan T."/>
            <person name="Phillips-Mora W."/>
        </authorList>
    </citation>
    <scope>NUCLEOTIDE SEQUENCE [LARGE SCALE GENOMIC DNA]</scope>
    <source>
        <strain evidence="3 4">MCA 2952</strain>
    </source>
</reference>
<feature type="region of interest" description="Disordered" evidence="2">
    <location>
        <begin position="149"/>
        <end position="185"/>
    </location>
</feature>